<reference evidence="1 2" key="1">
    <citation type="submission" date="2023-11" db="EMBL/GenBank/DDBJ databases">
        <authorList>
            <person name="Okamura Y."/>
        </authorList>
    </citation>
    <scope>NUCLEOTIDE SEQUENCE [LARGE SCALE GENOMIC DNA]</scope>
</reference>
<name>A0AAV1JYY1_9NEOP</name>
<protein>
    <submittedName>
        <fullName evidence="1">Uncharacterized protein</fullName>
    </submittedName>
</protein>
<sequence length="102" mass="11755">MMEVDSVHSTLEKKFRGPIYSPSDYVSRMQQARPSQPCRVHHLDYTFFLNYDAVPGGYSSIRPGRKTGDATVTDVRELLYVDGEVKYKLRHSAGWASYHREN</sequence>
<organism evidence="1 2">
    <name type="scientific">Leptosia nina</name>
    <dbReference type="NCBI Taxonomy" id="320188"/>
    <lineage>
        <taxon>Eukaryota</taxon>
        <taxon>Metazoa</taxon>
        <taxon>Ecdysozoa</taxon>
        <taxon>Arthropoda</taxon>
        <taxon>Hexapoda</taxon>
        <taxon>Insecta</taxon>
        <taxon>Pterygota</taxon>
        <taxon>Neoptera</taxon>
        <taxon>Endopterygota</taxon>
        <taxon>Lepidoptera</taxon>
        <taxon>Glossata</taxon>
        <taxon>Ditrysia</taxon>
        <taxon>Papilionoidea</taxon>
        <taxon>Pieridae</taxon>
        <taxon>Pierinae</taxon>
        <taxon>Leptosia</taxon>
    </lineage>
</organism>
<evidence type="ECO:0000313" key="2">
    <source>
        <dbReference type="Proteomes" id="UP001497472"/>
    </source>
</evidence>
<comment type="caution">
    <text evidence="1">The sequence shown here is derived from an EMBL/GenBank/DDBJ whole genome shotgun (WGS) entry which is preliminary data.</text>
</comment>
<gene>
    <name evidence="1" type="ORF">LNINA_LOCUS12321</name>
</gene>
<evidence type="ECO:0000313" key="1">
    <source>
        <dbReference type="EMBL" id="CAK1553315.1"/>
    </source>
</evidence>
<dbReference type="Proteomes" id="UP001497472">
    <property type="component" value="Unassembled WGS sequence"/>
</dbReference>
<dbReference type="EMBL" id="CAVLEF010000215">
    <property type="protein sequence ID" value="CAK1553315.1"/>
    <property type="molecule type" value="Genomic_DNA"/>
</dbReference>
<dbReference type="AlphaFoldDB" id="A0AAV1JYY1"/>
<accession>A0AAV1JYY1</accession>
<keyword evidence="2" id="KW-1185">Reference proteome</keyword>
<proteinExistence type="predicted"/>